<feature type="domain" description="SAP" evidence="2">
    <location>
        <begin position="34"/>
        <end position="68"/>
    </location>
</feature>
<dbReference type="STRING" id="945553.A0A0D2P8P6"/>
<dbReference type="InterPro" id="IPR036361">
    <property type="entry name" value="SAP_dom_sf"/>
</dbReference>
<dbReference type="SUPFAM" id="SSF68906">
    <property type="entry name" value="SAP domain"/>
    <property type="match status" value="1"/>
</dbReference>
<sequence length="248" mass="26303">MLPLPSLFRNVPRCAPFSARGLTYSNVLSKSWDNNSVSINELRAEAKSRGLSTRGSKSILASRLAEHEKSTSAINMAGSREASTLSSAPTTRNIAKSVVDVVGAREASSLSTTPSSPSANPTKAPGNPEPPVVPTAPYRLEIHLPDLSLRAPFPPVEPPYVPDFWNSSAPPTPVFEEDPLPKVVVVGGAATHHGGGPTHSSLNLQSDEESSPTLHSERSDSFLDDIAEDLGLPPIADRLKKGLTSFIN</sequence>
<dbReference type="SMART" id="SM00513">
    <property type="entry name" value="SAP"/>
    <property type="match status" value="1"/>
</dbReference>
<feature type="compositionally biased region" description="Polar residues" evidence="1">
    <location>
        <begin position="81"/>
        <end position="90"/>
    </location>
</feature>
<reference evidence="4" key="1">
    <citation type="submission" date="2014-04" db="EMBL/GenBank/DDBJ databases">
        <title>Evolutionary Origins and Diversification of the Mycorrhizal Mutualists.</title>
        <authorList>
            <consortium name="DOE Joint Genome Institute"/>
            <consortium name="Mycorrhizal Genomics Consortium"/>
            <person name="Kohler A."/>
            <person name="Kuo A."/>
            <person name="Nagy L.G."/>
            <person name="Floudas D."/>
            <person name="Copeland A."/>
            <person name="Barry K.W."/>
            <person name="Cichocki N."/>
            <person name="Veneault-Fourrey C."/>
            <person name="LaButti K."/>
            <person name="Lindquist E.A."/>
            <person name="Lipzen A."/>
            <person name="Lundell T."/>
            <person name="Morin E."/>
            <person name="Murat C."/>
            <person name="Riley R."/>
            <person name="Ohm R."/>
            <person name="Sun H."/>
            <person name="Tunlid A."/>
            <person name="Henrissat B."/>
            <person name="Grigoriev I.V."/>
            <person name="Hibbett D.S."/>
            <person name="Martin F."/>
        </authorList>
    </citation>
    <scope>NUCLEOTIDE SEQUENCE [LARGE SCALE GENOMIC DNA]</scope>
    <source>
        <strain evidence="4">FD-334 SS-4</strain>
    </source>
</reference>
<feature type="region of interest" description="Disordered" evidence="1">
    <location>
        <begin position="188"/>
        <end position="218"/>
    </location>
</feature>
<name>A0A0D2P8P6_HYPSF</name>
<accession>A0A0D2P8P6</accession>
<feature type="region of interest" description="Disordered" evidence="1">
    <location>
        <begin position="105"/>
        <end position="133"/>
    </location>
</feature>
<keyword evidence="4" id="KW-1185">Reference proteome</keyword>
<organism evidence="3 4">
    <name type="scientific">Hypholoma sublateritium (strain FD-334 SS-4)</name>
    <dbReference type="NCBI Taxonomy" id="945553"/>
    <lineage>
        <taxon>Eukaryota</taxon>
        <taxon>Fungi</taxon>
        <taxon>Dikarya</taxon>
        <taxon>Basidiomycota</taxon>
        <taxon>Agaricomycotina</taxon>
        <taxon>Agaricomycetes</taxon>
        <taxon>Agaricomycetidae</taxon>
        <taxon>Agaricales</taxon>
        <taxon>Agaricineae</taxon>
        <taxon>Strophariaceae</taxon>
        <taxon>Hypholoma</taxon>
    </lineage>
</organism>
<feature type="region of interest" description="Disordered" evidence="1">
    <location>
        <begin position="69"/>
        <end position="90"/>
    </location>
</feature>
<dbReference type="AlphaFoldDB" id="A0A0D2P8P6"/>
<feature type="compositionally biased region" description="Low complexity" evidence="1">
    <location>
        <begin position="107"/>
        <end position="125"/>
    </location>
</feature>
<protein>
    <recommendedName>
        <fullName evidence="2">SAP domain-containing protein</fullName>
    </recommendedName>
</protein>
<dbReference type="Proteomes" id="UP000054270">
    <property type="component" value="Unassembled WGS sequence"/>
</dbReference>
<evidence type="ECO:0000259" key="2">
    <source>
        <dbReference type="PROSITE" id="PS50800"/>
    </source>
</evidence>
<dbReference type="OrthoDB" id="445357at2759"/>
<evidence type="ECO:0000313" key="3">
    <source>
        <dbReference type="EMBL" id="KJA27359.1"/>
    </source>
</evidence>
<dbReference type="InterPro" id="IPR003034">
    <property type="entry name" value="SAP_dom"/>
</dbReference>
<evidence type="ECO:0000313" key="4">
    <source>
        <dbReference type="Proteomes" id="UP000054270"/>
    </source>
</evidence>
<dbReference type="OMA" id="AWENETV"/>
<dbReference type="PROSITE" id="PS50800">
    <property type="entry name" value="SAP"/>
    <property type="match status" value="1"/>
</dbReference>
<gene>
    <name evidence="3" type="ORF">HYPSUDRAFT_35232</name>
</gene>
<proteinExistence type="predicted"/>
<dbReference type="Gene3D" id="1.10.720.30">
    <property type="entry name" value="SAP domain"/>
    <property type="match status" value="1"/>
</dbReference>
<dbReference type="Pfam" id="PF02037">
    <property type="entry name" value="SAP"/>
    <property type="match status" value="1"/>
</dbReference>
<dbReference type="EMBL" id="KN817524">
    <property type="protein sequence ID" value="KJA27359.1"/>
    <property type="molecule type" value="Genomic_DNA"/>
</dbReference>
<evidence type="ECO:0000256" key="1">
    <source>
        <dbReference type="SAM" id="MobiDB-lite"/>
    </source>
</evidence>